<sequence length="326" mass="34768">MDSRAVAGAPSADKQRAIAYASAMQRDADWNDWRAFLAVARSGSTLAAARALRVSQTTVARRIAALEEALDLALFERRPAGYALTALGEALVGRAEAVEEAALAAEAQARAAARGRSGTVRITAEEIFSSALLAPNLVPLRELYPEIRIEIDNAVGLRDLAAGEADIALRSSRRIEGAGLVGRVIGKDEWTLYCSHAYAQRHGVPATIEALRDHVIVGGGGGMLAREYGAWIEQAGLADRVTVEQGSATGLMSAVRTGLGIAALPCIVADAMPDLIRCAPPPEEDRCLWLLTHERLRHQPAVRAVIDFLYDRLIAHVRGLEQAAAA</sequence>
<evidence type="ECO:0000256" key="1">
    <source>
        <dbReference type="ARBA" id="ARBA00009437"/>
    </source>
</evidence>
<dbReference type="Pfam" id="PF03466">
    <property type="entry name" value="LysR_substrate"/>
    <property type="match status" value="1"/>
</dbReference>
<dbReference type="Pfam" id="PF00126">
    <property type="entry name" value="HTH_1"/>
    <property type="match status" value="1"/>
</dbReference>
<dbReference type="PANTHER" id="PTHR30537">
    <property type="entry name" value="HTH-TYPE TRANSCRIPTIONAL REGULATOR"/>
    <property type="match status" value="1"/>
</dbReference>
<comment type="similarity">
    <text evidence="1">Belongs to the LysR transcriptional regulatory family.</text>
</comment>
<reference evidence="7" key="1">
    <citation type="journal article" date="2019" name="Int. J. Syst. Evol. Microbiol.">
        <title>The Global Catalogue of Microorganisms (GCM) 10K type strain sequencing project: providing services to taxonomists for standard genome sequencing and annotation.</title>
        <authorList>
            <consortium name="The Broad Institute Genomics Platform"/>
            <consortium name="The Broad Institute Genome Sequencing Center for Infectious Disease"/>
            <person name="Wu L."/>
            <person name="Ma J."/>
        </authorList>
    </citation>
    <scope>NUCLEOTIDE SEQUENCE [LARGE SCALE GENOMIC DNA]</scope>
    <source>
        <strain evidence="7">NBRC 102146</strain>
    </source>
</reference>
<dbReference type="InterPro" id="IPR036388">
    <property type="entry name" value="WH-like_DNA-bd_sf"/>
</dbReference>
<protein>
    <submittedName>
        <fullName evidence="6">LysR family transcriptional regulator</fullName>
    </submittedName>
</protein>
<dbReference type="InterPro" id="IPR058163">
    <property type="entry name" value="LysR-type_TF_proteobact-type"/>
</dbReference>
<evidence type="ECO:0000256" key="3">
    <source>
        <dbReference type="ARBA" id="ARBA00023125"/>
    </source>
</evidence>
<dbReference type="Gene3D" id="3.40.190.290">
    <property type="match status" value="1"/>
</dbReference>
<keyword evidence="3" id="KW-0238">DNA-binding</keyword>
<name>A0ABQ5Z4Q8_9SPHN</name>
<evidence type="ECO:0000313" key="6">
    <source>
        <dbReference type="EMBL" id="GLR46980.1"/>
    </source>
</evidence>
<dbReference type="EMBL" id="BSOO01000004">
    <property type="protein sequence ID" value="GLR46980.1"/>
    <property type="molecule type" value="Genomic_DNA"/>
</dbReference>
<dbReference type="InterPro" id="IPR005119">
    <property type="entry name" value="LysR_subst-bd"/>
</dbReference>
<keyword evidence="2" id="KW-0805">Transcription regulation</keyword>
<dbReference type="SUPFAM" id="SSF53850">
    <property type="entry name" value="Periplasmic binding protein-like II"/>
    <property type="match status" value="1"/>
</dbReference>
<evidence type="ECO:0000256" key="4">
    <source>
        <dbReference type="ARBA" id="ARBA00023163"/>
    </source>
</evidence>
<organism evidence="6 7">
    <name type="scientific">Sphingomonas astaxanthinifaciens DSM 22298</name>
    <dbReference type="NCBI Taxonomy" id="1123267"/>
    <lineage>
        <taxon>Bacteria</taxon>
        <taxon>Pseudomonadati</taxon>
        <taxon>Pseudomonadota</taxon>
        <taxon>Alphaproteobacteria</taxon>
        <taxon>Sphingomonadales</taxon>
        <taxon>Sphingomonadaceae</taxon>
        <taxon>Sphingomonas</taxon>
    </lineage>
</organism>
<keyword evidence="4" id="KW-0804">Transcription</keyword>
<dbReference type="InterPro" id="IPR036390">
    <property type="entry name" value="WH_DNA-bd_sf"/>
</dbReference>
<evidence type="ECO:0000313" key="7">
    <source>
        <dbReference type="Proteomes" id="UP001156703"/>
    </source>
</evidence>
<feature type="domain" description="HTH lysR-type" evidence="5">
    <location>
        <begin position="29"/>
        <end position="85"/>
    </location>
</feature>
<evidence type="ECO:0000256" key="2">
    <source>
        <dbReference type="ARBA" id="ARBA00023015"/>
    </source>
</evidence>
<dbReference type="InterPro" id="IPR000847">
    <property type="entry name" value="LysR_HTH_N"/>
</dbReference>
<evidence type="ECO:0000259" key="5">
    <source>
        <dbReference type="PROSITE" id="PS50931"/>
    </source>
</evidence>
<dbReference type="PROSITE" id="PS50931">
    <property type="entry name" value="HTH_LYSR"/>
    <property type="match status" value="1"/>
</dbReference>
<dbReference type="SUPFAM" id="SSF46785">
    <property type="entry name" value="Winged helix' DNA-binding domain"/>
    <property type="match status" value="1"/>
</dbReference>
<accession>A0ABQ5Z4Q8</accession>
<keyword evidence="7" id="KW-1185">Reference proteome</keyword>
<comment type="caution">
    <text evidence="6">The sequence shown here is derived from an EMBL/GenBank/DDBJ whole genome shotgun (WGS) entry which is preliminary data.</text>
</comment>
<gene>
    <name evidence="6" type="ORF">GCM10007925_06910</name>
</gene>
<dbReference type="Gene3D" id="1.10.10.10">
    <property type="entry name" value="Winged helix-like DNA-binding domain superfamily/Winged helix DNA-binding domain"/>
    <property type="match status" value="1"/>
</dbReference>
<proteinExistence type="inferred from homology"/>
<dbReference type="Proteomes" id="UP001156703">
    <property type="component" value="Unassembled WGS sequence"/>
</dbReference>
<dbReference type="PANTHER" id="PTHR30537:SF3">
    <property type="entry name" value="TRANSCRIPTIONAL REGULATORY PROTEIN"/>
    <property type="match status" value="1"/>
</dbReference>